<evidence type="ECO:0000313" key="3">
    <source>
        <dbReference type="Proteomes" id="UP001290101"/>
    </source>
</evidence>
<keyword evidence="3" id="KW-1185">Reference proteome</keyword>
<evidence type="ECO:0000256" key="1">
    <source>
        <dbReference type="SAM" id="MobiDB-lite"/>
    </source>
</evidence>
<organism evidence="2 3">
    <name type="scientific">Micromonospora sicca</name>
    <dbReference type="NCBI Taxonomy" id="2202420"/>
    <lineage>
        <taxon>Bacteria</taxon>
        <taxon>Bacillati</taxon>
        <taxon>Actinomycetota</taxon>
        <taxon>Actinomycetes</taxon>
        <taxon>Micromonosporales</taxon>
        <taxon>Micromonosporaceae</taxon>
        <taxon>Micromonospora</taxon>
    </lineage>
</organism>
<dbReference type="Proteomes" id="UP001290101">
    <property type="component" value="Unassembled WGS sequence"/>
</dbReference>
<proteinExistence type="predicted"/>
<name>A0ABU5JMY2_9ACTN</name>
<reference evidence="2 3" key="1">
    <citation type="submission" date="2023-12" db="EMBL/GenBank/DDBJ databases">
        <title>Micromonospora sp. nov., isolated from Atacama Desert.</title>
        <authorList>
            <person name="Carro L."/>
            <person name="Golinska P."/>
            <person name="Klenk H.-P."/>
            <person name="Goodfellow M."/>
        </authorList>
    </citation>
    <scope>NUCLEOTIDE SEQUENCE [LARGE SCALE GENOMIC DNA]</scope>
    <source>
        <strain evidence="2 3">4G53</strain>
    </source>
</reference>
<gene>
    <name evidence="2" type="ORF">U2F25_31485</name>
</gene>
<accession>A0ABU5JMY2</accession>
<feature type="region of interest" description="Disordered" evidence="1">
    <location>
        <begin position="1"/>
        <end position="62"/>
    </location>
</feature>
<dbReference type="EMBL" id="JAXOTQ010000056">
    <property type="protein sequence ID" value="MDZ5493931.1"/>
    <property type="molecule type" value="Genomic_DNA"/>
</dbReference>
<protein>
    <submittedName>
        <fullName evidence="2">Uncharacterized protein</fullName>
    </submittedName>
</protein>
<comment type="caution">
    <text evidence="2">The sequence shown here is derived from an EMBL/GenBank/DDBJ whole genome shotgun (WGS) entry which is preliminary data.</text>
</comment>
<dbReference type="RefSeq" id="WP_322443447.1">
    <property type="nucleotide sequence ID" value="NZ_JAXOTQ010000056.1"/>
</dbReference>
<sequence length="62" mass="7135">MLSSEQVPVPAQDRVWAYQQPQPAQRLPRHRLQQRRQQRPLGRAEPDTSAAKLPLKDAELVP</sequence>
<evidence type="ECO:0000313" key="2">
    <source>
        <dbReference type="EMBL" id="MDZ5493931.1"/>
    </source>
</evidence>
<feature type="compositionally biased region" description="Basic residues" evidence="1">
    <location>
        <begin position="27"/>
        <end position="38"/>
    </location>
</feature>